<gene>
    <name evidence="3" type="ORF">SAMN05660464_3487</name>
</gene>
<feature type="region of interest" description="Disordered" evidence="1">
    <location>
        <begin position="1"/>
        <end position="34"/>
    </location>
</feature>
<keyword evidence="2" id="KW-1133">Transmembrane helix</keyword>
<feature type="compositionally biased region" description="Pro residues" evidence="1">
    <location>
        <begin position="1"/>
        <end position="10"/>
    </location>
</feature>
<proteinExistence type="predicted"/>
<sequence>MPSSPRPPADGPEDPDTLVLTAPARHRAPRRPVRRRGLALAAAVALLAVVALALLVAPTGVPGTEGRSAGAVPGAPSAEPTRQVPPPTRPSPVTSTPAPPPAPAAPAVVTTPAPVPAPAPTPSATPALPPPPPPAPVAEPCEAPGNSERARGNGSPHCP</sequence>
<keyword evidence="4" id="KW-1185">Reference proteome</keyword>
<keyword evidence="2" id="KW-0472">Membrane</keyword>
<dbReference type="AlphaFoldDB" id="A0A1I5R534"/>
<accession>A0A1I5R534</accession>
<dbReference type="RefSeq" id="WP_091111740.1">
    <property type="nucleotide sequence ID" value="NZ_FOWQ01000005.1"/>
</dbReference>
<feature type="compositionally biased region" description="Basic residues" evidence="1">
    <location>
        <begin position="24"/>
        <end position="34"/>
    </location>
</feature>
<dbReference type="Proteomes" id="UP000198857">
    <property type="component" value="Unassembled WGS sequence"/>
</dbReference>
<reference evidence="4" key="1">
    <citation type="submission" date="2016-10" db="EMBL/GenBank/DDBJ databases">
        <authorList>
            <person name="Varghese N."/>
            <person name="Submissions S."/>
        </authorList>
    </citation>
    <scope>NUCLEOTIDE SEQUENCE [LARGE SCALE GENOMIC DNA]</scope>
    <source>
        <strain evidence="4">DSM 44208</strain>
    </source>
</reference>
<protein>
    <submittedName>
        <fullName evidence="3">Uncharacterized protein</fullName>
    </submittedName>
</protein>
<organism evidence="3 4">
    <name type="scientific">Geodermatophilus dictyosporus</name>
    <dbReference type="NCBI Taxonomy" id="1523247"/>
    <lineage>
        <taxon>Bacteria</taxon>
        <taxon>Bacillati</taxon>
        <taxon>Actinomycetota</taxon>
        <taxon>Actinomycetes</taxon>
        <taxon>Geodermatophilales</taxon>
        <taxon>Geodermatophilaceae</taxon>
        <taxon>Geodermatophilus</taxon>
    </lineage>
</organism>
<name>A0A1I5R534_9ACTN</name>
<evidence type="ECO:0000256" key="1">
    <source>
        <dbReference type="SAM" id="MobiDB-lite"/>
    </source>
</evidence>
<evidence type="ECO:0000313" key="3">
    <source>
        <dbReference type="EMBL" id="SFP53632.1"/>
    </source>
</evidence>
<feature type="region of interest" description="Disordered" evidence="1">
    <location>
        <begin position="60"/>
        <end position="159"/>
    </location>
</feature>
<feature type="transmembrane region" description="Helical" evidence="2">
    <location>
        <begin position="37"/>
        <end position="57"/>
    </location>
</feature>
<dbReference type="EMBL" id="FOWQ01000005">
    <property type="protein sequence ID" value="SFP53632.1"/>
    <property type="molecule type" value="Genomic_DNA"/>
</dbReference>
<evidence type="ECO:0000256" key="2">
    <source>
        <dbReference type="SAM" id="Phobius"/>
    </source>
</evidence>
<evidence type="ECO:0000313" key="4">
    <source>
        <dbReference type="Proteomes" id="UP000198857"/>
    </source>
</evidence>
<feature type="compositionally biased region" description="Pro residues" evidence="1">
    <location>
        <begin position="113"/>
        <end position="137"/>
    </location>
</feature>
<keyword evidence="2" id="KW-0812">Transmembrane</keyword>
<dbReference type="STRING" id="1523247.SAMN05660464_3487"/>